<evidence type="ECO:0000313" key="4">
    <source>
        <dbReference type="EMBL" id="MBE1427201.1"/>
    </source>
</evidence>
<dbReference type="Proteomes" id="UP000639010">
    <property type="component" value="Unassembled WGS sequence"/>
</dbReference>
<evidence type="ECO:0000256" key="1">
    <source>
        <dbReference type="ARBA" id="ARBA00010702"/>
    </source>
</evidence>
<dbReference type="RefSeq" id="WP_225940561.1">
    <property type="nucleotide sequence ID" value="NZ_JADBGG010000049.1"/>
</dbReference>
<dbReference type="Pfam" id="PF03747">
    <property type="entry name" value="ADP_ribosyl_GH"/>
    <property type="match status" value="1"/>
</dbReference>
<feature type="domain" description="Tyrosine specific protein phosphatases" evidence="3">
    <location>
        <begin position="92"/>
        <end position="141"/>
    </location>
</feature>
<dbReference type="InterPro" id="IPR029021">
    <property type="entry name" value="Prot-tyrosine_phosphatase-like"/>
</dbReference>
<dbReference type="InterPro" id="IPR016130">
    <property type="entry name" value="Tyr_Pase_AS"/>
</dbReference>
<dbReference type="InterPro" id="IPR005502">
    <property type="entry name" value="Ribosyl_crysJ1"/>
</dbReference>
<dbReference type="Pfam" id="PF22785">
    <property type="entry name" value="Tc-R-P"/>
    <property type="match status" value="1"/>
</dbReference>
<dbReference type="EMBL" id="JADBGG010000049">
    <property type="protein sequence ID" value="MBE1427201.1"/>
    <property type="molecule type" value="Genomic_DNA"/>
</dbReference>
<dbReference type="SUPFAM" id="SSF52799">
    <property type="entry name" value="(Phosphotyrosine protein) phosphatases II"/>
    <property type="match status" value="1"/>
</dbReference>
<sequence length="486" mass="53462">MQMTQTPIENSYWIIPGKFLAGEYPRTLDQDSSITRIKALAKAGVGVFIDLTTPADGLKPYQNLTNMIDGKIEYYTFPIPDVSIPGSRQTAREILDLIDNSLAQGKGIYLHCWGGIGRTGTIVGCWLARHGFAGNAALEKLSSLWRWCPKSRHRQSPETEEQRSYILSWNEDAPDANHDTILSRAQGCLMGQLAGDSLGSLVEFKSAEEIRGLYPSGLRELADGGTWNTLAGQPTDDSELALMLARSLVEHGRFDRYSVRNAYRFWYDSRPFDCGATIAAGLRDQPNLESQANGALMRISPLGIFGTHQNLWDVGDWAKKDASITHPHPICCEANALFAMALSRVIRSGCSSQSLYAGMLLWAETMDVHSTLKGALNDAATTPPKSYGRHQGWVLIAFQNAVWQLLHAPNLEEGVVDTVMRGGDTDTNAAICGALLGAMYGLEAVPTQWKEKVIACRPEQRAGVAHPRPEVFWPVDALELAQQLME</sequence>
<keyword evidence="2" id="KW-0378">Hydrolase</keyword>
<evidence type="ECO:0000259" key="3">
    <source>
        <dbReference type="PROSITE" id="PS50056"/>
    </source>
</evidence>
<evidence type="ECO:0000256" key="2">
    <source>
        <dbReference type="ARBA" id="ARBA00022801"/>
    </source>
</evidence>
<dbReference type="SUPFAM" id="SSF101478">
    <property type="entry name" value="ADP-ribosylglycohydrolase"/>
    <property type="match status" value="1"/>
</dbReference>
<organism evidence="4 5">
    <name type="scientific">Desulfomicrobium macestii</name>
    <dbReference type="NCBI Taxonomy" id="90731"/>
    <lineage>
        <taxon>Bacteria</taxon>
        <taxon>Pseudomonadati</taxon>
        <taxon>Thermodesulfobacteriota</taxon>
        <taxon>Desulfovibrionia</taxon>
        <taxon>Desulfovibrionales</taxon>
        <taxon>Desulfomicrobiaceae</taxon>
        <taxon>Desulfomicrobium</taxon>
    </lineage>
</organism>
<reference evidence="4 5" key="1">
    <citation type="submission" date="2020-10" db="EMBL/GenBank/DDBJ databases">
        <title>Genomic Encyclopedia of Type Strains, Phase IV (KMG-IV): sequencing the most valuable type-strain genomes for metagenomic binning, comparative biology and taxonomic classification.</title>
        <authorList>
            <person name="Goeker M."/>
        </authorList>
    </citation>
    <scope>NUCLEOTIDE SEQUENCE [LARGE SCALE GENOMIC DNA]</scope>
    <source>
        <strain evidence="4 5">DSM 4194</strain>
    </source>
</reference>
<dbReference type="InterPro" id="IPR036705">
    <property type="entry name" value="Ribosyl_crysJ1_sf"/>
</dbReference>
<evidence type="ECO:0000313" key="5">
    <source>
        <dbReference type="Proteomes" id="UP000639010"/>
    </source>
</evidence>
<name>A0ABR9H8Z3_9BACT</name>
<dbReference type="InterPro" id="IPR000387">
    <property type="entry name" value="Tyr_Pase_dom"/>
</dbReference>
<keyword evidence="5" id="KW-1185">Reference proteome</keyword>
<dbReference type="PROSITE" id="PS50056">
    <property type="entry name" value="TYR_PHOSPHATASE_2"/>
    <property type="match status" value="1"/>
</dbReference>
<dbReference type="PANTHER" id="PTHR16222">
    <property type="entry name" value="ADP-RIBOSYLGLYCOHYDROLASE"/>
    <property type="match status" value="1"/>
</dbReference>
<dbReference type="Gene3D" id="1.10.4080.10">
    <property type="entry name" value="ADP-ribosylation/Crystallin J1"/>
    <property type="match status" value="1"/>
</dbReference>
<comment type="caution">
    <text evidence="4">The sequence shown here is derived from an EMBL/GenBank/DDBJ whole genome shotgun (WGS) entry which is preliminary data.</text>
</comment>
<gene>
    <name evidence="4" type="ORF">H4684_003890</name>
</gene>
<protein>
    <submittedName>
        <fullName evidence="4">ADP-ribosylglycohydrolase</fullName>
    </submittedName>
</protein>
<dbReference type="PANTHER" id="PTHR16222:SF24">
    <property type="entry name" value="ADP-RIBOSYLHYDROLASE ARH3"/>
    <property type="match status" value="1"/>
</dbReference>
<comment type="similarity">
    <text evidence="1">Belongs to the ADP-ribosylglycohydrolase family.</text>
</comment>
<proteinExistence type="inferred from homology"/>
<accession>A0ABR9H8Z3</accession>
<dbReference type="PROSITE" id="PS00383">
    <property type="entry name" value="TYR_PHOSPHATASE_1"/>
    <property type="match status" value="1"/>
</dbReference>
<dbReference type="Gene3D" id="3.90.190.10">
    <property type="entry name" value="Protein tyrosine phosphatase superfamily"/>
    <property type="match status" value="1"/>
</dbReference>
<dbReference type="InterPro" id="IPR050792">
    <property type="entry name" value="ADP-ribosylglycohydrolase"/>
</dbReference>